<accession>A0A931NFS8</accession>
<comment type="similarity">
    <text evidence="1 4">Belongs to the D-isomer specific 2-hydroxyacid dehydrogenase family.</text>
</comment>
<keyword evidence="8" id="KW-1185">Reference proteome</keyword>
<dbReference type="GO" id="GO:0030267">
    <property type="term" value="F:glyoxylate reductase (NADPH) activity"/>
    <property type="evidence" value="ECO:0007669"/>
    <property type="project" value="TreeGrafter"/>
</dbReference>
<dbReference type="Pfam" id="PF00389">
    <property type="entry name" value="2-Hacid_dh"/>
    <property type="match status" value="1"/>
</dbReference>
<dbReference type="GO" id="GO:0016618">
    <property type="term" value="F:hydroxypyruvate reductase [NAD(P)H] activity"/>
    <property type="evidence" value="ECO:0007669"/>
    <property type="project" value="TreeGrafter"/>
</dbReference>
<dbReference type="InterPro" id="IPR029752">
    <property type="entry name" value="D-isomer_DH_CS1"/>
</dbReference>
<evidence type="ECO:0000313" key="8">
    <source>
        <dbReference type="Proteomes" id="UP000613266"/>
    </source>
</evidence>
<sequence>MSKPKLLVARRLFPGLLEPLRAHYELDLHDSDTALEPAALRARLQGCWGMLGSGSERVDAELLAACPALRAVALITVGYNNLDVPACRARGLQLSHAPGVLTETTAEFGLTLLLATARRVGEGERYVRAGLWQGWSIDQFAGAPVCGTVLGIVGMGRIGGVIARRAALGLDMRVRYFNRQPVADCEFAQWRPLPELLAEADHLMVVVPYSAATHHLIGAAELAQMKPSATLINIARGGVVDDRALAAALRSGRLAAAGLDVFEGEPAVAAELLACENALLTPHIASSTLPTRQAMVQCAVDNLLAWARGEPGPTPIPG</sequence>
<reference evidence="7" key="1">
    <citation type="submission" date="2020-12" db="EMBL/GenBank/DDBJ databases">
        <title>The genome sequence of Inhella sp. 1Y17.</title>
        <authorList>
            <person name="Liu Y."/>
        </authorList>
    </citation>
    <scope>NUCLEOTIDE SEQUENCE</scope>
    <source>
        <strain evidence="7">1Y17</strain>
    </source>
</reference>
<dbReference type="GO" id="GO:0051287">
    <property type="term" value="F:NAD binding"/>
    <property type="evidence" value="ECO:0007669"/>
    <property type="project" value="InterPro"/>
</dbReference>
<evidence type="ECO:0000256" key="4">
    <source>
        <dbReference type="RuleBase" id="RU003719"/>
    </source>
</evidence>
<dbReference type="AlphaFoldDB" id="A0A931NFS8"/>
<dbReference type="PANTHER" id="PTHR10996:SF283">
    <property type="entry name" value="GLYOXYLATE_HYDROXYPYRUVATE REDUCTASE B"/>
    <property type="match status" value="1"/>
</dbReference>
<dbReference type="Proteomes" id="UP000613266">
    <property type="component" value="Unassembled WGS sequence"/>
</dbReference>
<dbReference type="Pfam" id="PF02826">
    <property type="entry name" value="2-Hacid_dh_C"/>
    <property type="match status" value="1"/>
</dbReference>
<dbReference type="InterPro" id="IPR036291">
    <property type="entry name" value="NAD(P)-bd_dom_sf"/>
</dbReference>
<dbReference type="PROSITE" id="PS00065">
    <property type="entry name" value="D_2_HYDROXYACID_DH_1"/>
    <property type="match status" value="1"/>
</dbReference>
<protein>
    <submittedName>
        <fullName evidence="7">D-glycerate dehydrogenase</fullName>
    </submittedName>
</protein>
<organism evidence="7 8">
    <name type="scientific">Inhella proteolytica</name>
    <dbReference type="NCBI Taxonomy" id="2795029"/>
    <lineage>
        <taxon>Bacteria</taxon>
        <taxon>Pseudomonadati</taxon>
        <taxon>Pseudomonadota</taxon>
        <taxon>Betaproteobacteria</taxon>
        <taxon>Burkholderiales</taxon>
        <taxon>Sphaerotilaceae</taxon>
        <taxon>Inhella</taxon>
    </lineage>
</organism>
<dbReference type="InterPro" id="IPR006139">
    <property type="entry name" value="D-isomer_2_OHA_DH_cat_dom"/>
</dbReference>
<name>A0A931NFS8_9BURK</name>
<gene>
    <name evidence="7" type="ORF">I7X39_19770</name>
</gene>
<dbReference type="SUPFAM" id="SSF51735">
    <property type="entry name" value="NAD(P)-binding Rossmann-fold domains"/>
    <property type="match status" value="1"/>
</dbReference>
<feature type="domain" description="D-isomer specific 2-hydroxyacid dehydrogenase NAD-binding" evidence="6">
    <location>
        <begin position="110"/>
        <end position="285"/>
    </location>
</feature>
<evidence type="ECO:0000259" key="5">
    <source>
        <dbReference type="Pfam" id="PF00389"/>
    </source>
</evidence>
<evidence type="ECO:0000313" key="7">
    <source>
        <dbReference type="EMBL" id="MBH9579137.1"/>
    </source>
</evidence>
<proteinExistence type="inferred from homology"/>
<dbReference type="SUPFAM" id="SSF52283">
    <property type="entry name" value="Formate/glycerate dehydrogenase catalytic domain-like"/>
    <property type="match status" value="1"/>
</dbReference>
<dbReference type="CDD" id="cd05301">
    <property type="entry name" value="GDH"/>
    <property type="match status" value="1"/>
</dbReference>
<dbReference type="EMBL" id="JAEDAK010000018">
    <property type="protein sequence ID" value="MBH9579137.1"/>
    <property type="molecule type" value="Genomic_DNA"/>
</dbReference>
<dbReference type="InterPro" id="IPR006140">
    <property type="entry name" value="D-isomer_DH_NAD-bd"/>
</dbReference>
<comment type="caution">
    <text evidence="7">The sequence shown here is derived from an EMBL/GenBank/DDBJ whole genome shotgun (WGS) entry which is preliminary data.</text>
</comment>
<evidence type="ECO:0000256" key="2">
    <source>
        <dbReference type="ARBA" id="ARBA00023002"/>
    </source>
</evidence>
<keyword evidence="2 4" id="KW-0560">Oxidoreductase</keyword>
<evidence type="ECO:0000256" key="1">
    <source>
        <dbReference type="ARBA" id="ARBA00005854"/>
    </source>
</evidence>
<dbReference type="FunFam" id="3.40.50.720:FF:000203">
    <property type="entry name" value="D-3-phosphoglycerate dehydrogenase (SerA)"/>
    <property type="match status" value="1"/>
</dbReference>
<dbReference type="PANTHER" id="PTHR10996">
    <property type="entry name" value="2-HYDROXYACID DEHYDROGENASE-RELATED"/>
    <property type="match status" value="1"/>
</dbReference>
<dbReference type="GO" id="GO:0005829">
    <property type="term" value="C:cytosol"/>
    <property type="evidence" value="ECO:0007669"/>
    <property type="project" value="TreeGrafter"/>
</dbReference>
<dbReference type="Gene3D" id="3.40.50.720">
    <property type="entry name" value="NAD(P)-binding Rossmann-like Domain"/>
    <property type="match status" value="2"/>
</dbReference>
<evidence type="ECO:0000256" key="3">
    <source>
        <dbReference type="ARBA" id="ARBA00023027"/>
    </source>
</evidence>
<dbReference type="RefSeq" id="WP_198112905.1">
    <property type="nucleotide sequence ID" value="NZ_JAEDAK010000018.1"/>
</dbReference>
<keyword evidence="3" id="KW-0520">NAD</keyword>
<feature type="domain" description="D-isomer specific 2-hydroxyacid dehydrogenase catalytic" evidence="5">
    <location>
        <begin position="9"/>
        <end position="314"/>
    </location>
</feature>
<evidence type="ECO:0000259" key="6">
    <source>
        <dbReference type="Pfam" id="PF02826"/>
    </source>
</evidence>
<dbReference type="InterPro" id="IPR050223">
    <property type="entry name" value="D-isomer_2-hydroxyacid_DH"/>
</dbReference>